<evidence type="ECO:0000313" key="6">
    <source>
        <dbReference type="Proteomes" id="UP000886841"/>
    </source>
</evidence>
<dbReference type="PIRSF" id="PIRSF001365">
    <property type="entry name" value="DHDPS"/>
    <property type="match status" value="1"/>
</dbReference>
<evidence type="ECO:0000256" key="3">
    <source>
        <dbReference type="PIRSR" id="PIRSR001365-1"/>
    </source>
</evidence>
<keyword evidence="1 2" id="KW-0456">Lyase</keyword>
<dbReference type="GO" id="GO:0019262">
    <property type="term" value="P:N-acetylneuraminate catabolic process"/>
    <property type="evidence" value="ECO:0007669"/>
    <property type="project" value="TreeGrafter"/>
</dbReference>
<dbReference type="Proteomes" id="UP000886841">
    <property type="component" value="Unassembled WGS sequence"/>
</dbReference>
<dbReference type="AlphaFoldDB" id="A0A9D1ELY3"/>
<evidence type="ECO:0000256" key="1">
    <source>
        <dbReference type="ARBA" id="ARBA00023239"/>
    </source>
</evidence>
<name>A0A9D1ELY3_9FIRM</name>
<comment type="similarity">
    <text evidence="2">Belongs to the DapA family.</text>
</comment>
<dbReference type="Pfam" id="PF00701">
    <property type="entry name" value="DHDPS"/>
    <property type="match status" value="1"/>
</dbReference>
<evidence type="ECO:0000256" key="2">
    <source>
        <dbReference type="PIRNR" id="PIRNR001365"/>
    </source>
</evidence>
<dbReference type="GO" id="GO:0005829">
    <property type="term" value="C:cytosol"/>
    <property type="evidence" value="ECO:0007669"/>
    <property type="project" value="TreeGrafter"/>
</dbReference>
<organism evidence="5 6">
    <name type="scientific">Candidatus Egerieimonas intestinavium</name>
    <dbReference type="NCBI Taxonomy" id="2840777"/>
    <lineage>
        <taxon>Bacteria</taxon>
        <taxon>Bacillati</taxon>
        <taxon>Bacillota</taxon>
        <taxon>Clostridia</taxon>
        <taxon>Lachnospirales</taxon>
        <taxon>Lachnospiraceae</taxon>
        <taxon>Lachnospiraceae incertae sedis</taxon>
        <taxon>Candidatus Egerieimonas</taxon>
    </lineage>
</organism>
<feature type="active site" description="Schiff-base intermediate with substrate" evidence="3">
    <location>
        <position position="165"/>
    </location>
</feature>
<dbReference type="SUPFAM" id="SSF51569">
    <property type="entry name" value="Aldolase"/>
    <property type="match status" value="1"/>
</dbReference>
<accession>A0A9D1ELY3</accession>
<dbReference type="SMART" id="SM01130">
    <property type="entry name" value="DHDPS"/>
    <property type="match status" value="1"/>
</dbReference>
<gene>
    <name evidence="5" type="ORF">IAB98_13205</name>
</gene>
<reference evidence="5" key="1">
    <citation type="submission" date="2020-10" db="EMBL/GenBank/DDBJ databases">
        <authorList>
            <person name="Gilroy R."/>
        </authorList>
    </citation>
    <scope>NUCLEOTIDE SEQUENCE</scope>
    <source>
        <strain evidence="5">ChiSxjej1B13-7041</strain>
    </source>
</reference>
<dbReference type="Gene3D" id="3.20.20.70">
    <property type="entry name" value="Aldolase class I"/>
    <property type="match status" value="1"/>
</dbReference>
<dbReference type="PANTHER" id="PTHR42849">
    <property type="entry name" value="N-ACETYLNEURAMINATE LYASE"/>
    <property type="match status" value="1"/>
</dbReference>
<sequence length="301" mass="34198">MNAMLERLKTVTPAVLSAWNEDGSFDEKSYRALVRRCLEAGMESLFILGYTGEVKYIPREERKKITAVTRDEAPKGLIVAGCVGANIDEILMYIEDAKEAGADMALVTPPEFFSLRDDELESFFEELNARTALPIMIYNCPENPHHCSGEMLNRLAKLDKICALKQSTTTDKIQRIMNKLDKDLDFIMVSGDEFEFFPALCLGVEGFIMGAPGNITPGLCLEMLKDYQEGRFAESREKYMKFADFYDELFFCVDKDVIAITKAVMELSGACRRWMKRPTASVTDEEMEVIKDVLRRHRVTL</sequence>
<dbReference type="InterPro" id="IPR013785">
    <property type="entry name" value="Aldolase_TIM"/>
</dbReference>
<dbReference type="InterPro" id="IPR002220">
    <property type="entry name" value="DapA-like"/>
</dbReference>
<feature type="active site" description="Proton donor/acceptor" evidence="3">
    <location>
        <position position="138"/>
    </location>
</feature>
<feature type="binding site" evidence="4">
    <location>
        <position position="51"/>
    </location>
    <ligand>
        <name>pyruvate</name>
        <dbReference type="ChEBI" id="CHEBI:15361"/>
    </ligand>
</feature>
<dbReference type="GO" id="GO:0008747">
    <property type="term" value="F:N-acetylneuraminate lyase activity"/>
    <property type="evidence" value="ECO:0007669"/>
    <property type="project" value="TreeGrafter"/>
</dbReference>
<dbReference type="PANTHER" id="PTHR42849:SF1">
    <property type="entry name" value="N-ACETYLNEURAMINATE LYASE"/>
    <property type="match status" value="1"/>
</dbReference>
<protein>
    <submittedName>
        <fullName evidence="5">Dihydrodipicolinate synthase family protein</fullName>
    </submittedName>
</protein>
<comment type="caution">
    <text evidence="5">The sequence shown here is derived from an EMBL/GenBank/DDBJ whole genome shotgun (WGS) entry which is preliminary data.</text>
</comment>
<evidence type="ECO:0000256" key="4">
    <source>
        <dbReference type="PIRSR" id="PIRSR001365-2"/>
    </source>
</evidence>
<evidence type="ECO:0000313" key="5">
    <source>
        <dbReference type="EMBL" id="HIR94365.1"/>
    </source>
</evidence>
<proteinExistence type="inferred from homology"/>
<dbReference type="CDD" id="cd00408">
    <property type="entry name" value="DHDPS-like"/>
    <property type="match status" value="1"/>
</dbReference>
<feature type="binding site" evidence="4">
    <location>
        <position position="208"/>
    </location>
    <ligand>
        <name>pyruvate</name>
        <dbReference type="ChEBI" id="CHEBI:15361"/>
    </ligand>
</feature>
<reference evidence="5" key="2">
    <citation type="journal article" date="2021" name="PeerJ">
        <title>Extensive microbial diversity within the chicken gut microbiome revealed by metagenomics and culture.</title>
        <authorList>
            <person name="Gilroy R."/>
            <person name="Ravi A."/>
            <person name="Getino M."/>
            <person name="Pursley I."/>
            <person name="Horton D.L."/>
            <person name="Alikhan N.F."/>
            <person name="Baker D."/>
            <person name="Gharbi K."/>
            <person name="Hall N."/>
            <person name="Watson M."/>
            <person name="Adriaenssens E.M."/>
            <person name="Foster-Nyarko E."/>
            <person name="Jarju S."/>
            <person name="Secka A."/>
            <person name="Antonio M."/>
            <person name="Oren A."/>
            <person name="Chaudhuri R.R."/>
            <person name="La Ragione R."/>
            <person name="Hildebrand F."/>
            <person name="Pallen M.J."/>
        </authorList>
    </citation>
    <scope>NUCLEOTIDE SEQUENCE</scope>
    <source>
        <strain evidence="5">ChiSxjej1B13-7041</strain>
    </source>
</reference>
<dbReference type="EMBL" id="DVHU01000116">
    <property type="protein sequence ID" value="HIR94365.1"/>
    <property type="molecule type" value="Genomic_DNA"/>
</dbReference>